<organism evidence="9">
    <name type="scientific">Glaucocystis incrassata</name>
    <dbReference type="NCBI Taxonomy" id="1789788"/>
    <lineage>
        <taxon>Eukaryota</taxon>
        <taxon>Glaucocystophyceae</taxon>
        <taxon>Glaucocystales</taxon>
        <taxon>Glaucocystaceae</taxon>
        <taxon>Glaucocystis</taxon>
    </lineage>
</organism>
<evidence type="ECO:0000256" key="6">
    <source>
        <dbReference type="ARBA" id="ARBA00035213"/>
    </source>
</evidence>
<dbReference type="PANTHER" id="PTHR11229:SF16">
    <property type="entry name" value="LARGE RIBOSOMAL SUBUNIT PROTEIN UL3C"/>
    <property type="match status" value="1"/>
</dbReference>
<feature type="region of interest" description="Disordered" evidence="8">
    <location>
        <begin position="147"/>
        <end position="175"/>
    </location>
</feature>
<keyword evidence="3" id="KW-0694">RNA-binding</keyword>
<evidence type="ECO:0000256" key="7">
    <source>
        <dbReference type="RuleBase" id="RU003905"/>
    </source>
</evidence>
<dbReference type="GO" id="GO:0003735">
    <property type="term" value="F:structural constituent of ribosome"/>
    <property type="evidence" value="ECO:0007669"/>
    <property type="project" value="InterPro"/>
</dbReference>
<accession>A0A3G1IVH3</accession>
<dbReference type="InterPro" id="IPR019927">
    <property type="entry name" value="Ribosomal_uL3_bac/org-type"/>
</dbReference>
<evidence type="ECO:0000256" key="5">
    <source>
        <dbReference type="ARBA" id="ARBA00023274"/>
    </source>
</evidence>
<dbReference type="NCBIfam" id="TIGR03625">
    <property type="entry name" value="L3_bact"/>
    <property type="match status" value="1"/>
</dbReference>
<gene>
    <name evidence="9" type="primary">rpl3</name>
</gene>
<dbReference type="EMBL" id="MF167425">
    <property type="protein sequence ID" value="ASQ40048.1"/>
    <property type="molecule type" value="Genomic_DNA"/>
</dbReference>
<dbReference type="FunFam" id="3.30.160.810:FF:000001">
    <property type="entry name" value="50S ribosomal protein L3"/>
    <property type="match status" value="1"/>
</dbReference>
<dbReference type="Gene3D" id="3.30.160.810">
    <property type="match status" value="1"/>
</dbReference>
<dbReference type="InterPro" id="IPR019926">
    <property type="entry name" value="Ribosomal_uL3_CS"/>
</dbReference>
<dbReference type="FunFam" id="2.40.30.10:FF:000065">
    <property type="entry name" value="50S ribosomal protein L3, chloroplastic"/>
    <property type="match status" value="1"/>
</dbReference>
<name>A0A3G1IVH3_9EUKA</name>
<evidence type="ECO:0000256" key="3">
    <source>
        <dbReference type="ARBA" id="ARBA00022884"/>
    </source>
</evidence>
<comment type="similarity">
    <text evidence="1 7">Belongs to the universal ribosomal protein uL3 family.</text>
</comment>
<dbReference type="GO" id="GO:0022625">
    <property type="term" value="C:cytosolic large ribosomal subunit"/>
    <property type="evidence" value="ECO:0007669"/>
    <property type="project" value="TreeGrafter"/>
</dbReference>
<dbReference type="GeneID" id="38575413"/>
<dbReference type="RefSeq" id="YP_009545987.1">
    <property type="nucleotide sequence ID" value="NC_040152.1"/>
</dbReference>
<keyword evidence="5 7" id="KW-0687">Ribonucleoprotein</keyword>
<dbReference type="PANTHER" id="PTHR11229">
    <property type="entry name" value="50S RIBOSOMAL PROTEIN L3"/>
    <property type="match status" value="1"/>
</dbReference>
<dbReference type="GO" id="GO:0006412">
    <property type="term" value="P:translation"/>
    <property type="evidence" value="ECO:0007669"/>
    <property type="project" value="InterPro"/>
</dbReference>
<dbReference type="Gene3D" id="2.40.30.10">
    <property type="entry name" value="Translation factors"/>
    <property type="match status" value="1"/>
</dbReference>
<protein>
    <recommendedName>
        <fullName evidence="6">Large ribosomal subunit protein uL3c</fullName>
    </recommendedName>
</protein>
<dbReference type="PROSITE" id="PS00474">
    <property type="entry name" value="RIBOSOMAL_L3"/>
    <property type="match status" value="1"/>
</dbReference>
<evidence type="ECO:0000256" key="8">
    <source>
        <dbReference type="SAM" id="MobiDB-lite"/>
    </source>
</evidence>
<dbReference type="SUPFAM" id="SSF50447">
    <property type="entry name" value="Translation proteins"/>
    <property type="match status" value="1"/>
</dbReference>
<dbReference type="AlphaFoldDB" id="A0A3G1IVH3"/>
<dbReference type="GO" id="GO:0019843">
    <property type="term" value="F:rRNA binding"/>
    <property type="evidence" value="ECO:0007669"/>
    <property type="project" value="UniProtKB-KW"/>
</dbReference>
<dbReference type="InterPro" id="IPR000597">
    <property type="entry name" value="Ribosomal_uL3"/>
</dbReference>
<evidence type="ECO:0000313" key="9">
    <source>
        <dbReference type="EMBL" id="ASQ40048.1"/>
    </source>
</evidence>
<proteinExistence type="inferred from homology"/>
<dbReference type="HAMAP" id="MF_01325_B">
    <property type="entry name" value="Ribosomal_uL3_B"/>
    <property type="match status" value="1"/>
</dbReference>
<keyword evidence="4 7" id="KW-0689">Ribosomal protein</keyword>
<keyword evidence="9" id="KW-0934">Plastid</keyword>
<geneLocation type="plastid" evidence="9"/>
<reference evidence="9" key="1">
    <citation type="submission" date="2017-05" db="EMBL/GenBank/DDBJ databases">
        <title>Plastid comparative genomics reveals ancient divergence between Glaucophyte genera.</title>
        <authorList>
            <person name="Figueroa-Martinez F.J."/>
            <person name="Jackson C."/>
            <person name="Reyes-Prieto A."/>
        </authorList>
    </citation>
    <scope>NUCLEOTIDE SEQUENCE</scope>
    <source>
        <strain evidence="9">SAG 229-2</strain>
    </source>
</reference>
<dbReference type="Pfam" id="PF00297">
    <property type="entry name" value="Ribosomal_L3"/>
    <property type="match status" value="1"/>
</dbReference>
<evidence type="ECO:0000256" key="4">
    <source>
        <dbReference type="ARBA" id="ARBA00022980"/>
    </source>
</evidence>
<sequence length="225" mass="24894">MNMSLGILGTKVGMTQIFNNTGQAVPVTVIKAEPCIITQLKTTKTDGYNAVQLGYQTVAENKLTKPELGHLQKTNSQPVKYLKEFRLSNEEAKDFQDKYQLLTQENLEEKNTIGLDILNSVQMIDITGYSIGRGFMGYQKRHNFKRGPMSHGSKNHRLPGSIGAGSTPGRVYPGTRMAGRKISRKTTIKKLQIVQIDLENSLLIIKGSVPGKAKGLLYISPSKTR</sequence>
<keyword evidence="2" id="KW-0699">rRNA-binding</keyword>
<dbReference type="InterPro" id="IPR009000">
    <property type="entry name" value="Transl_B-barrel_sf"/>
</dbReference>
<evidence type="ECO:0000256" key="1">
    <source>
        <dbReference type="ARBA" id="ARBA00006540"/>
    </source>
</evidence>
<evidence type="ECO:0000256" key="2">
    <source>
        <dbReference type="ARBA" id="ARBA00022730"/>
    </source>
</evidence>